<dbReference type="GO" id="GO:0032259">
    <property type="term" value="P:methylation"/>
    <property type="evidence" value="ECO:0007669"/>
    <property type="project" value="UniProtKB-KW"/>
</dbReference>
<protein>
    <submittedName>
        <fullName evidence="3">Methyltransferase domain-containing protein</fullName>
    </submittedName>
</protein>
<dbReference type="Pfam" id="PF13649">
    <property type="entry name" value="Methyltransf_25"/>
    <property type="match status" value="1"/>
</dbReference>
<accession>A0A1R3WC81</accession>
<evidence type="ECO:0000256" key="1">
    <source>
        <dbReference type="ARBA" id="ARBA00022679"/>
    </source>
</evidence>
<sequence>METTDWDARYDRPDYLFGTEPTLFLREHAGFIAPESRVLCVADGEGRNAVWLAGQGHRVTSFEPSEIALRKAGALAQARGVSVERHNADIESWDWSREFDAVVAILVQFAPPGIRERFFSDMIRALAPGGTLLLHGYTPKQVEYGTGGPPHAEWMYTPELLRDAFGGLEILRLESYERDGESGKGRSARIDLIARRPQA</sequence>
<dbReference type="RefSeq" id="WP_076646223.1">
    <property type="nucleotide sequence ID" value="NZ_FTPS01000001.1"/>
</dbReference>
<keyword evidence="3" id="KW-0489">Methyltransferase</keyword>
<proteinExistence type="predicted"/>
<evidence type="ECO:0000313" key="3">
    <source>
        <dbReference type="EMBL" id="SIT73932.1"/>
    </source>
</evidence>
<dbReference type="Proteomes" id="UP000192455">
    <property type="component" value="Unassembled WGS sequence"/>
</dbReference>
<keyword evidence="4" id="KW-1185">Reference proteome</keyword>
<dbReference type="AlphaFoldDB" id="A0A1R3WC81"/>
<dbReference type="InterPro" id="IPR029063">
    <property type="entry name" value="SAM-dependent_MTases_sf"/>
</dbReference>
<keyword evidence="1 3" id="KW-0808">Transferase</keyword>
<evidence type="ECO:0000313" key="4">
    <source>
        <dbReference type="Proteomes" id="UP000192455"/>
    </source>
</evidence>
<dbReference type="GO" id="GO:0008168">
    <property type="term" value="F:methyltransferase activity"/>
    <property type="evidence" value="ECO:0007669"/>
    <property type="project" value="UniProtKB-KW"/>
</dbReference>
<organism evidence="3 4">
    <name type="scientific">Pontibaca methylaminivorans</name>
    <dbReference type="NCBI Taxonomy" id="515897"/>
    <lineage>
        <taxon>Bacteria</taxon>
        <taxon>Pseudomonadati</taxon>
        <taxon>Pseudomonadota</taxon>
        <taxon>Alphaproteobacteria</taxon>
        <taxon>Rhodobacterales</taxon>
        <taxon>Roseobacteraceae</taxon>
        <taxon>Pontibaca</taxon>
    </lineage>
</organism>
<dbReference type="STRING" id="515897.SAMN05421849_0068"/>
<dbReference type="SUPFAM" id="SSF53335">
    <property type="entry name" value="S-adenosyl-L-methionine-dependent methyltransferases"/>
    <property type="match status" value="1"/>
</dbReference>
<reference evidence="3 4" key="1">
    <citation type="submission" date="2017-01" db="EMBL/GenBank/DDBJ databases">
        <authorList>
            <person name="Mah S.A."/>
            <person name="Swanson W.J."/>
            <person name="Moy G.W."/>
            <person name="Vacquier V.D."/>
        </authorList>
    </citation>
    <scope>NUCLEOTIDE SEQUENCE [LARGE SCALE GENOMIC DNA]</scope>
    <source>
        <strain evidence="3 4">DSM 21219</strain>
    </source>
</reference>
<dbReference type="PANTHER" id="PTHR43861:SF3">
    <property type="entry name" value="PUTATIVE (AFU_ORTHOLOGUE AFUA_2G14390)-RELATED"/>
    <property type="match status" value="1"/>
</dbReference>
<gene>
    <name evidence="3" type="ORF">SAMN05421849_0068</name>
</gene>
<dbReference type="EMBL" id="FTPS01000001">
    <property type="protein sequence ID" value="SIT73932.1"/>
    <property type="molecule type" value="Genomic_DNA"/>
</dbReference>
<dbReference type="InterPro" id="IPR041698">
    <property type="entry name" value="Methyltransf_25"/>
</dbReference>
<dbReference type="PANTHER" id="PTHR43861">
    <property type="entry name" value="TRANS-ACONITATE 2-METHYLTRANSFERASE-RELATED"/>
    <property type="match status" value="1"/>
</dbReference>
<evidence type="ECO:0000259" key="2">
    <source>
        <dbReference type="Pfam" id="PF13649"/>
    </source>
</evidence>
<dbReference type="OrthoDB" id="9786503at2"/>
<feature type="domain" description="Methyltransferase" evidence="2">
    <location>
        <begin position="38"/>
        <end position="130"/>
    </location>
</feature>
<name>A0A1R3WC81_9RHOB</name>
<dbReference type="CDD" id="cd02440">
    <property type="entry name" value="AdoMet_MTases"/>
    <property type="match status" value="1"/>
</dbReference>
<dbReference type="Gene3D" id="3.40.50.150">
    <property type="entry name" value="Vaccinia Virus protein VP39"/>
    <property type="match status" value="1"/>
</dbReference>